<dbReference type="EMBL" id="LAZR01054188">
    <property type="protein sequence ID" value="KKK79089.1"/>
    <property type="molecule type" value="Genomic_DNA"/>
</dbReference>
<evidence type="ECO:0000313" key="1">
    <source>
        <dbReference type="EMBL" id="KKK79089.1"/>
    </source>
</evidence>
<accession>A0A0F9AKS4</accession>
<sequence length="93" mass="10078">MGIFKTATTLLSAVVVTDTAIISTLRYIYKSFQITGFSTDTVIIAVSNDETNWTDLYTVTADTMIVINDVYSSVRLSLERGSGTITAVMVARG</sequence>
<comment type="caution">
    <text evidence="1">The sequence shown here is derived from an EMBL/GenBank/DDBJ whole genome shotgun (WGS) entry which is preliminary data.</text>
</comment>
<organism evidence="1">
    <name type="scientific">marine sediment metagenome</name>
    <dbReference type="NCBI Taxonomy" id="412755"/>
    <lineage>
        <taxon>unclassified sequences</taxon>
        <taxon>metagenomes</taxon>
        <taxon>ecological metagenomes</taxon>
    </lineage>
</organism>
<proteinExistence type="predicted"/>
<protein>
    <submittedName>
        <fullName evidence="1">Uncharacterized protein</fullName>
    </submittedName>
</protein>
<gene>
    <name evidence="1" type="ORF">LCGC14_2837030</name>
</gene>
<reference evidence="1" key="1">
    <citation type="journal article" date="2015" name="Nature">
        <title>Complex archaea that bridge the gap between prokaryotes and eukaryotes.</title>
        <authorList>
            <person name="Spang A."/>
            <person name="Saw J.H."/>
            <person name="Jorgensen S.L."/>
            <person name="Zaremba-Niedzwiedzka K."/>
            <person name="Martijn J."/>
            <person name="Lind A.E."/>
            <person name="van Eijk R."/>
            <person name="Schleper C."/>
            <person name="Guy L."/>
            <person name="Ettema T.J."/>
        </authorList>
    </citation>
    <scope>NUCLEOTIDE SEQUENCE</scope>
</reference>
<name>A0A0F9AKS4_9ZZZZ</name>
<dbReference type="AlphaFoldDB" id="A0A0F9AKS4"/>